<evidence type="ECO:0000256" key="1">
    <source>
        <dbReference type="ARBA" id="ARBA00001096"/>
    </source>
</evidence>
<dbReference type="Pfam" id="PF01263">
    <property type="entry name" value="Aldose_epim"/>
    <property type="match status" value="1"/>
</dbReference>
<dbReference type="PANTHER" id="PTHR11122">
    <property type="entry name" value="APOSPORY-ASSOCIATED PROTEIN C-RELATED"/>
    <property type="match status" value="1"/>
</dbReference>
<organism evidence="6 7">
    <name type="scientific">Venatoribacter cucullus</name>
    <dbReference type="NCBI Taxonomy" id="2661630"/>
    <lineage>
        <taxon>Bacteria</taxon>
        <taxon>Pseudomonadati</taxon>
        <taxon>Pseudomonadota</taxon>
        <taxon>Gammaproteobacteria</taxon>
        <taxon>Oceanospirillales</taxon>
        <taxon>Oceanospirillaceae</taxon>
        <taxon>Venatoribacter</taxon>
    </lineage>
</organism>
<proteinExistence type="inferred from homology"/>
<dbReference type="InterPro" id="IPR025532">
    <property type="entry name" value="G6P_1-epimerase"/>
</dbReference>
<keyword evidence="7" id="KW-1185">Reference proteome</keyword>
<dbReference type="EC" id="5.1.3.15" evidence="4"/>
<evidence type="ECO:0000256" key="4">
    <source>
        <dbReference type="PIRNR" id="PIRNR016020"/>
    </source>
</evidence>
<dbReference type="SUPFAM" id="SSF74650">
    <property type="entry name" value="Galactose mutarotase-like"/>
    <property type="match status" value="1"/>
</dbReference>
<dbReference type="GO" id="GO:0047938">
    <property type="term" value="F:glucose-6-phosphate 1-epimerase activity"/>
    <property type="evidence" value="ECO:0007669"/>
    <property type="project" value="UniProtKB-UniRule"/>
</dbReference>
<comment type="catalytic activity">
    <reaction evidence="1">
        <text>alpha-D-glucose 6-phosphate = beta-D-glucose 6-phosphate</text>
        <dbReference type="Rhea" id="RHEA:16249"/>
        <dbReference type="ChEBI" id="CHEBI:58225"/>
        <dbReference type="ChEBI" id="CHEBI:58247"/>
        <dbReference type="EC" id="5.1.3.15"/>
    </reaction>
</comment>
<keyword evidence="3 4" id="KW-0413">Isomerase</keyword>
<dbReference type="GO" id="GO:0005975">
    <property type="term" value="P:carbohydrate metabolic process"/>
    <property type="evidence" value="ECO:0007669"/>
    <property type="project" value="InterPro"/>
</dbReference>
<dbReference type="KEGG" id="vcw:GJQ55_04255"/>
<evidence type="ECO:0000256" key="3">
    <source>
        <dbReference type="ARBA" id="ARBA00023235"/>
    </source>
</evidence>
<dbReference type="InterPro" id="IPR014718">
    <property type="entry name" value="GH-type_carb-bd"/>
</dbReference>
<dbReference type="Proteomes" id="UP000596074">
    <property type="component" value="Chromosome"/>
</dbReference>
<protein>
    <recommendedName>
        <fullName evidence="4">Putative glucose-6-phosphate 1-epimerase</fullName>
        <ecNumber evidence="4">5.1.3.15</ecNumber>
    </recommendedName>
</protein>
<sequence>MVAGSSPARGATNSKTQCQQHWVFLCLAGADLLSRLSQSAFIRLQQRGELELLCVQHPLFSADLLLQGAQLLRFAPAGDSNWLWLSEQAAYLQGQSVRGGIPVCWPWFGNAAMNPPAVQAHLTDSNAAPAHGFARARRWALSHWYEAADRVELTLMLEDNRHPLWQANLQPQLRLIFSAYALQLELTTRNQGSETATFSQALHTYFPTADINATRVQGLHDCRYIDTLEQWQEKTQTGAVAFHGETDRIYYPSQPIQLHSPQRRLTLQTEGSRSAVVWNPWINKSLTLSQFAADAWQRMFCVETANAAADAVTLAPGAEHRLVLRLSQD</sequence>
<evidence type="ECO:0000256" key="2">
    <source>
        <dbReference type="ARBA" id="ARBA00005866"/>
    </source>
</evidence>
<accession>A0A9X7YP76</accession>
<evidence type="ECO:0000313" key="7">
    <source>
        <dbReference type="Proteomes" id="UP000596074"/>
    </source>
</evidence>
<gene>
    <name evidence="6" type="ORF">GJQ55_04255</name>
</gene>
<dbReference type="CDD" id="cd09020">
    <property type="entry name" value="D-hex-6-P-epi_like"/>
    <property type="match status" value="1"/>
</dbReference>
<dbReference type="GO" id="GO:0030246">
    <property type="term" value="F:carbohydrate binding"/>
    <property type="evidence" value="ECO:0007669"/>
    <property type="project" value="UniProtKB-UniRule"/>
</dbReference>
<dbReference type="InterPro" id="IPR011013">
    <property type="entry name" value="Gal_mutarotase_sf_dom"/>
</dbReference>
<comment type="similarity">
    <text evidence="2 4">Belongs to the glucose-6-phosphate 1-epimerase family.</text>
</comment>
<dbReference type="AlphaFoldDB" id="A0A9X7YP76"/>
<dbReference type="PANTHER" id="PTHR11122:SF13">
    <property type="entry name" value="GLUCOSE-6-PHOSPHATE 1-EPIMERASE"/>
    <property type="match status" value="1"/>
</dbReference>
<feature type="active site" evidence="5">
    <location>
        <position position="303"/>
    </location>
</feature>
<feature type="active site" evidence="5">
    <location>
        <position position="203"/>
    </location>
</feature>
<dbReference type="Gene3D" id="2.70.98.10">
    <property type="match status" value="1"/>
</dbReference>
<evidence type="ECO:0000313" key="6">
    <source>
        <dbReference type="EMBL" id="QQD23742.1"/>
    </source>
</evidence>
<dbReference type="InterPro" id="IPR008183">
    <property type="entry name" value="Aldose_1/G6P_1-epimerase"/>
</dbReference>
<dbReference type="EMBL" id="CP046056">
    <property type="protein sequence ID" value="QQD23742.1"/>
    <property type="molecule type" value="Genomic_DNA"/>
</dbReference>
<reference evidence="6 7" key="1">
    <citation type="submission" date="2019-11" db="EMBL/GenBank/DDBJ databases">
        <title>Venatorbacter sp. nov. a predator of Campylobacter and other Gram-negative bacteria.</title>
        <authorList>
            <person name="Saeedi A."/>
            <person name="Cummings N.J."/>
            <person name="Connerton I.F."/>
            <person name="Connerton P.L."/>
        </authorList>
    </citation>
    <scope>NUCLEOTIDE SEQUENCE [LARGE SCALE GENOMIC DNA]</scope>
    <source>
        <strain evidence="6">XL5</strain>
    </source>
</reference>
<evidence type="ECO:0000256" key="5">
    <source>
        <dbReference type="PIRSR" id="PIRSR016020-1"/>
    </source>
</evidence>
<name>A0A9X7YP76_9GAMM</name>
<dbReference type="PIRSF" id="PIRSF016020">
    <property type="entry name" value="PHexose_mutarotase"/>
    <property type="match status" value="1"/>
</dbReference>